<keyword evidence="7 12" id="KW-0479">Metal-binding</keyword>
<dbReference type="GO" id="GO:0004615">
    <property type="term" value="F:phosphomannomutase activity"/>
    <property type="evidence" value="ECO:0000318"/>
    <property type="project" value="GO_Central"/>
</dbReference>
<comment type="cofactor">
    <cofactor evidence="12">
        <name>Mg(2+)</name>
        <dbReference type="ChEBI" id="CHEBI:18420"/>
    </cofactor>
</comment>
<feature type="binding site" evidence="11">
    <location>
        <position position="140"/>
    </location>
    <ligand>
        <name>alpha-D-mannose 1-phosphate</name>
        <dbReference type="ChEBI" id="CHEBI:58409"/>
    </ligand>
</feature>
<feature type="binding site" evidence="12">
    <location>
        <position position="225"/>
    </location>
    <ligand>
        <name>Mg(2+)</name>
        <dbReference type="ChEBI" id="CHEBI:18420"/>
        <label>1</label>
    </ligand>
</feature>
<evidence type="ECO:0000256" key="12">
    <source>
        <dbReference type="PIRSR" id="PIRSR605002-3"/>
    </source>
</evidence>
<dbReference type="SFLD" id="SFLDG01143">
    <property type="entry name" value="C2.B.3:_Phosphomannomutase_Lik"/>
    <property type="match status" value="1"/>
</dbReference>
<evidence type="ECO:0000256" key="11">
    <source>
        <dbReference type="PIRSR" id="PIRSR605002-2"/>
    </source>
</evidence>
<name>B3RMY2_TRIAD</name>
<dbReference type="InterPro" id="IPR006379">
    <property type="entry name" value="HAD-SF_hydro_IIB"/>
</dbReference>
<dbReference type="PhylomeDB" id="B3RMY2"/>
<dbReference type="NCBIfam" id="TIGR01484">
    <property type="entry name" value="HAD-SF-IIB"/>
    <property type="match status" value="1"/>
</dbReference>
<feature type="binding site" evidence="11">
    <location>
        <position position="133"/>
    </location>
    <ligand>
        <name>alpha-D-mannose 1-phosphate</name>
        <dbReference type="ChEBI" id="CHEBI:58409"/>
    </ligand>
</feature>
<dbReference type="OrthoDB" id="10264771at2759"/>
<evidence type="ECO:0000256" key="8">
    <source>
        <dbReference type="ARBA" id="ARBA00022842"/>
    </source>
</evidence>
<keyword evidence="9 13" id="KW-0413">Isomerase</keyword>
<dbReference type="InterPro" id="IPR036412">
    <property type="entry name" value="HAD-like_sf"/>
</dbReference>
<dbReference type="HOGENOM" id="CLU_065642_0_1_1"/>
<feature type="binding site" evidence="12">
    <location>
        <position position="12"/>
    </location>
    <ligand>
        <name>Mg(2+)</name>
        <dbReference type="ChEBI" id="CHEBI:18420"/>
        <label>1</label>
    </ligand>
</feature>
<comment type="catalytic activity">
    <reaction evidence="13">
        <text>alpha-D-mannose 1-phosphate = D-mannose 6-phosphate</text>
        <dbReference type="Rhea" id="RHEA:11140"/>
        <dbReference type="ChEBI" id="CHEBI:58409"/>
        <dbReference type="ChEBI" id="CHEBI:58735"/>
        <dbReference type="EC" id="5.4.2.8"/>
    </reaction>
</comment>
<evidence type="ECO:0000256" key="3">
    <source>
        <dbReference type="ARBA" id="ARBA00009736"/>
    </source>
</evidence>
<dbReference type="PANTHER" id="PTHR10466">
    <property type="entry name" value="PHOSPHOMANNOMUTASE"/>
    <property type="match status" value="1"/>
</dbReference>
<dbReference type="SUPFAM" id="SSF56784">
    <property type="entry name" value="HAD-like"/>
    <property type="match status" value="1"/>
</dbReference>
<dbReference type="GO" id="GO:0005829">
    <property type="term" value="C:cytosol"/>
    <property type="evidence" value="ECO:0000318"/>
    <property type="project" value="GO_Central"/>
</dbReference>
<keyword evidence="8 12" id="KW-0460">Magnesium</keyword>
<comment type="pathway">
    <text evidence="2 13">Nucleotide-sugar biosynthesis; GDP-alpha-D-mannose biosynthesis; alpha-D-mannose 1-phosphate from D-fructose 6-phosphate: step 2/2.</text>
</comment>
<reference evidence="14 15" key="1">
    <citation type="journal article" date="2008" name="Nature">
        <title>The Trichoplax genome and the nature of placozoans.</title>
        <authorList>
            <person name="Srivastava M."/>
            <person name="Begovic E."/>
            <person name="Chapman J."/>
            <person name="Putnam N.H."/>
            <person name="Hellsten U."/>
            <person name="Kawashima T."/>
            <person name="Kuo A."/>
            <person name="Mitros T."/>
            <person name="Salamov A."/>
            <person name="Carpenter M.L."/>
            <person name="Signorovitch A.Y."/>
            <person name="Moreno M.A."/>
            <person name="Kamm K."/>
            <person name="Grimwood J."/>
            <person name="Schmutz J."/>
            <person name="Shapiro H."/>
            <person name="Grigoriev I.V."/>
            <person name="Buss L.W."/>
            <person name="Schierwater B."/>
            <person name="Dellaporta S.L."/>
            <person name="Rokhsar D.S."/>
        </authorList>
    </citation>
    <scope>NUCLEOTIDE SEQUENCE [LARGE SCALE GENOMIC DNA]</scope>
    <source>
        <strain evidence="14 15">Grell-BS-1999</strain>
    </source>
</reference>
<evidence type="ECO:0000256" key="2">
    <source>
        <dbReference type="ARBA" id="ARBA00004699"/>
    </source>
</evidence>
<dbReference type="UniPathway" id="UPA00126">
    <property type="reaction ID" value="UER00424"/>
</dbReference>
<dbReference type="InterPro" id="IPR023214">
    <property type="entry name" value="HAD_sf"/>
</dbReference>
<dbReference type="SFLD" id="SFLDS00003">
    <property type="entry name" value="Haloacid_Dehalogenase"/>
    <property type="match status" value="1"/>
</dbReference>
<dbReference type="EMBL" id="DS985242">
    <property type="protein sequence ID" value="EDV27355.1"/>
    <property type="molecule type" value="Genomic_DNA"/>
</dbReference>
<dbReference type="SFLD" id="SFLDF00445">
    <property type="entry name" value="alpha-phosphomannomutase"/>
    <property type="match status" value="1"/>
</dbReference>
<dbReference type="FunCoup" id="B3RMY2">
    <property type="interactions" value="1236"/>
</dbReference>
<dbReference type="CTD" id="6750978"/>
<dbReference type="PANTHER" id="PTHR10466:SF0">
    <property type="entry name" value="PHOSPHOMANNOMUTASE"/>
    <property type="match status" value="1"/>
</dbReference>
<evidence type="ECO:0000256" key="1">
    <source>
        <dbReference type="ARBA" id="ARBA00004496"/>
    </source>
</evidence>
<accession>B3RMY2</accession>
<dbReference type="InterPro" id="IPR043169">
    <property type="entry name" value="PMM_cap"/>
</dbReference>
<sequence>MTAKILVLFDVDGTLTPARKLIEDNMKCTLENLKKHVAVGIVGGSDYGKIKEQLGGEDIPKFYDYVFAENGVVGYKKGELISAENIVSCIGDDNLQKVINFALKYMSELQLPRKRGTFVEFRSSMINLCPIGRSCSYDERLEFVALDKAENIRLKFLQALRKEFPDVGLQFAIGGQISIDVFPIGWDKTYCLRHIPANEFDQIYFFGDKTQPGGNDHEIFNSERTIGHTVTSPEDTVCQLKKLFPQIA</sequence>
<dbReference type="RefSeq" id="XP_002109189.1">
    <property type="nucleotide sequence ID" value="XM_002109153.1"/>
</dbReference>
<feature type="active site" description="Nucleophile" evidence="10">
    <location>
        <position position="10"/>
    </location>
</feature>
<dbReference type="GeneID" id="6750978"/>
<dbReference type="GO" id="GO:0009298">
    <property type="term" value="P:GDP-mannose biosynthetic process"/>
    <property type="evidence" value="ECO:0007669"/>
    <property type="project" value="UniProtKB-UniPathway"/>
</dbReference>
<keyword evidence="6 13" id="KW-0963">Cytoplasm</keyword>
<comment type="subcellular location">
    <subcellularLocation>
        <location evidence="1 13">Cytoplasm</location>
    </subcellularLocation>
</comment>
<evidence type="ECO:0000256" key="4">
    <source>
        <dbReference type="ARBA" id="ARBA00011738"/>
    </source>
</evidence>
<dbReference type="InParanoid" id="B3RMY2"/>
<dbReference type="GO" id="GO:0006013">
    <property type="term" value="P:mannose metabolic process"/>
    <property type="evidence" value="ECO:0000318"/>
    <property type="project" value="GO_Central"/>
</dbReference>
<dbReference type="CDD" id="cd02585">
    <property type="entry name" value="HAD_PMM"/>
    <property type="match status" value="1"/>
</dbReference>
<dbReference type="Proteomes" id="UP000009022">
    <property type="component" value="Unassembled WGS sequence"/>
</dbReference>
<feature type="binding site" evidence="12">
    <location>
        <position position="208"/>
    </location>
    <ligand>
        <name>Mg(2+)</name>
        <dbReference type="ChEBI" id="CHEBI:18420"/>
        <label>1</label>
    </ligand>
</feature>
<dbReference type="OMA" id="ISHRVYT"/>
<feature type="binding site" evidence="12">
    <location>
        <position position="220"/>
    </location>
    <ligand>
        <name>Mg(2+)</name>
        <dbReference type="ChEBI" id="CHEBI:18420"/>
        <label>1</label>
    </ligand>
</feature>
<evidence type="ECO:0000256" key="6">
    <source>
        <dbReference type="ARBA" id="ARBA00022490"/>
    </source>
</evidence>
<evidence type="ECO:0000256" key="13">
    <source>
        <dbReference type="RuleBase" id="RU361118"/>
    </source>
</evidence>
<evidence type="ECO:0000313" key="15">
    <source>
        <dbReference type="Proteomes" id="UP000009022"/>
    </source>
</evidence>
<feature type="binding site" evidence="11">
    <location>
        <position position="19"/>
    </location>
    <ligand>
        <name>alpha-D-mannose 1-phosphate</name>
        <dbReference type="ChEBI" id="CHEBI:58409"/>
    </ligand>
</feature>
<feature type="binding site" evidence="11">
    <location>
        <position position="180"/>
    </location>
    <ligand>
        <name>alpha-D-mannose 1-phosphate</name>
        <dbReference type="ChEBI" id="CHEBI:58409"/>
    </ligand>
</feature>
<dbReference type="Gene3D" id="3.30.1240.20">
    <property type="match status" value="1"/>
</dbReference>
<evidence type="ECO:0000256" key="7">
    <source>
        <dbReference type="ARBA" id="ARBA00022723"/>
    </source>
</evidence>
<dbReference type="SFLD" id="SFLDG01140">
    <property type="entry name" value="C2.B:_Phosphomannomutase_and_P"/>
    <property type="match status" value="1"/>
</dbReference>
<evidence type="ECO:0000256" key="5">
    <source>
        <dbReference type="ARBA" id="ARBA00012730"/>
    </source>
</evidence>
<dbReference type="Pfam" id="PF03332">
    <property type="entry name" value="PMM"/>
    <property type="match status" value="1"/>
</dbReference>
<evidence type="ECO:0000313" key="14">
    <source>
        <dbReference type="EMBL" id="EDV27355.1"/>
    </source>
</evidence>
<comment type="subunit">
    <text evidence="4 13">Homodimer.</text>
</comment>
<dbReference type="FunFam" id="3.30.1240.20:FF:000001">
    <property type="entry name" value="Phosphomannomutase"/>
    <property type="match status" value="1"/>
</dbReference>
<feature type="binding site" evidence="11">
    <location>
        <position position="178"/>
    </location>
    <ligand>
        <name>alpha-D-mannose 1-phosphate</name>
        <dbReference type="ChEBI" id="CHEBI:58409"/>
    </ligand>
</feature>
<proteinExistence type="inferred from homology"/>
<keyword evidence="15" id="KW-1185">Reference proteome</keyword>
<evidence type="ECO:0000256" key="9">
    <source>
        <dbReference type="ARBA" id="ARBA00023235"/>
    </source>
</evidence>
<gene>
    <name evidence="14" type="ORF">TRIADDRAFT_52968</name>
</gene>
<dbReference type="GO" id="GO:0006487">
    <property type="term" value="P:protein N-linked glycosylation"/>
    <property type="evidence" value="ECO:0000318"/>
    <property type="project" value="GO_Central"/>
</dbReference>
<dbReference type="KEGG" id="tad:TRIADDRAFT_52968"/>
<dbReference type="Gene3D" id="3.40.50.1000">
    <property type="entry name" value="HAD superfamily/HAD-like"/>
    <property type="match status" value="1"/>
</dbReference>
<dbReference type="AlphaFoldDB" id="B3RMY2"/>
<dbReference type="InterPro" id="IPR005002">
    <property type="entry name" value="PMM"/>
</dbReference>
<comment type="similarity">
    <text evidence="3 13">Belongs to the eukaryotic PMM family.</text>
</comment>
<dbReference type="STRING" id="10228.B3RMY2"/>
<evidence type="ECO:0000256" key="10">
    <source>
        <dbReference type="PIRSR" id="PIRSR605002-1"/>
    </source>
</evidence>
<dbReference type="eggNOG" id="KOG3189">
    <property type="taxonomic scope" value="Eukaryota"/>
</dbReference>
<dbReference type="GO" id="GO:0046872">
    <property type="term" value="F:metal ion binding"/>
    <property type="evidence" value="ECO:0007669"/>
    <property type="project" value="UniProtKB-KW"/>
</dbReference>
<comment type="function">
    <text evidence="13">Involved in the synthesis of the GDP-mannose and dolichol-phosphate-mannose required for a number of critical mannosyl transfer reactions.</text>
</comment>
<feature type="binding site" evidence="12">
    <location>
        <position position="10"/>
    </location>
    <ligand>
        <name>Mg(2+)</name>
        <dbReference type="ChEBI" id="CHEBI:18420"/>
        <label>1</label>
    </ligand>
</feature>
<protein>
    <recommendedName>
        <fullName evidence="5 13">Phosphomannomutase</fullName>
        <ecNumber evidence="5 13">5.4.2.8</ecNumber>
    </recommendedName>
</protein>
<organism evidence="14 15">
    <name type="scientific">Trichoplax adhaerens</name>
    <name type="common">Trichoplax reptans</name>
    <dbReference type="NCBI Taxonomy" id="10228"/>
    <lineage>
        <taxon>Eukaryota</taxon>
        <taxon>Metazoa</taxon>
        <taxon>Placozoa</taxon>
        <taxon>Uniplacotomia</taxon>
        <taxon>Trichoplacea</taxon>
        <taxon>Trichoplacidae</taxon>
        <taxon>Trichoplax</taxon>
    </lineage>
</organism>
<feature type="active site" description="Proton donor/acceptor" evidence="10">
    <location>
        <position position="12"/>
    </location>
</feature>
<feature type="binding site" evidence="11">
    <location>
        <position position="122"/>
    </location>
    <ligand>
        <name>alpha-D-mannose 1-phosphate</name>
        <dbReference type="ChEBI" id="CHEBI:58409"/>
    </ligand>
</feature>
<dbReference type="EC" id="5.4.2.8" evidence="5 13"/>